<evidence type="ECO:0000313" key="6">
    <source>
        <dbReference type="Proteomes" id="UP001260715"/>
    </source>
</evidence>
<evidence type="ECO:0000256" key="1">
    <source>
        <dbReference type="ARBA" id="ARBA00010873"/>
    </source>
</evidence>
<evidence type="ECO:0000256" key="3">
    <source>
        <dbReference type="SAM" id="MobiDB-lite"/>
    </source>
</evidence>
<reference evidence="5 6" key="1">
    <citation type="submission" date="2023-07" db="EMBL/GenBank/DDBJ databases">
        <title>Sorghum-associated microbial communities from plants grown in Nebraska, USA.</title>
        <authorList>
            <person name="Schachtman D."/>
        </authorList>
    </citation>
    <scope>NUCLEOTIDE SEQUENCE [LARGE SCALE GENOMIC DNA]</scope>
    <source>
        <strain evidence="5 6">596</strain>
    </source>
</reference>
<proteinExistence type="inferred from homology"/>
<dbReference type="RefSeq" id="WP_310011574.1">
    <property type="nucleotide sequence ID" value="NZ_JAVDSJ010000005.1"/>
</dbReference>
<dbReference type="InterPro" id="IPR005053">
    <property type="entry name" value="MobA_MobL"/>
</dbReference>
<feature type="compositionally biased region" description="Basic and acidic residues" evidence="3">
    <location>
        <begin position="239"/>
        <end position="248"/>
    </location>
</feature>
<comment type="similarity">
    <text evidence="1">Belongs to the MobA/MobL family.</text>
</comment>
<dbReference type="Pfam" id="PF03389">
    <property type="entry name" value="MobA_MobL"/>
    <property type="match status" value="1"/>
</dbReference>
<dbReference type="Proteomes" id="UP001260715">
    <property type="component" value="Unassembled WGS sequence"/>
</dbReference>
<name>A0ABU1PIC7_9BURK</name>
<feature type="region of interest" description="Disordered" evidence="3">
    <location>
        <begin position="239"/>
        <end position="266"/>
    </location>
</feature>
<sequence>MASYHLSLKSGKRGTAANHSHYIGREGKYRPSDMPSDLKMTGFGNLPFWADHPAALWKAADAHERKNAASYRELVVALPIELTLQQQRQLVEDFIDIVLKKRPYQYAIHCPQASLADIPQPHAHIMFCDRIDDGLPRMAASYFRRYNAATPALGGAKKENGGKTPQEVREFMQELRKTWANMQNHALQAQGHLSRVDHRSHAERGICTQPETHLGPYQARKMTLAERCRLFAQRAKDAFQTESAKDSQRFITMRPGPQSRQEDSVR</sequence>
<dbReference type="EMBL" id="JAVDSJ010000005">
    <property type="protein sequence ID" value="MDR6585669.1"/>
    <property type="molecule type" value="Genomic_DNA"/>
</dbReference>
<comment type="caution">
    <text evidence="5">The sequence shown here is derived from an EMBL/GenBank/DDBJ whole genome shotgun (WGS) entry which is preliminary data.</text>
</comment>
<feature type="domain" description="MobA/MobL protein" evidence="4">
    <location>
        <begin position="42"/>
        <end position="219"/>
    </location>
</feature>
<evidence type="ECO:0000313" key="5">
    <source>
        <dbReference type="EMBL" id="MDR6585669.1"/>
    </source>
</evidence>
<gene>
    <name evidence="5" type="ORF">J2W50_003887</name>
</gene>
<dbReference type="Gene3D" id="3.30.930.30">
    <property type="match status" value="1"/>
</dbReference>
<keyword evidence="6" id="KW-1185">Reference proteome</keyword>
<protein>
    <recommendedName>
        <fullName evidence="4">MobA/MobL protein domain-containing protein</fullName>
    </recommendedName>
</protein>
<organism evidence="5 6">
    <name type="scientific">Herbaspirillum frisingense</name>
    <dbReference type="NCBI Taxonomy" id="92645"/>
    <lineage>
        <taxon>Bacteria</taxon>
        <taxon>Pseudomonadati</taxon>
        <taxon>Pseudomonadota</taxon>
        <taxon>Betaproteobacteria</taxon>
        <taxon>Burkholderiales</taxon>
        <taxon>Oxalobacteraceae</taxon>
        <taxon>Herbaspirillum</taxon>
    </lineage>
</organism>
<keyword evidence="2" id="KW-0184">Conjugation</keyword>
<accession>A0ABU1PIC7</accession>
<evidence type="ECO:0000256" key="2">
    <source>
        <dbReference type="ARBA" id="ARBA00022971"/>
    </source>
</evidence>
<evidence type="ECO:0000259" key="4">
    <source>
        <dbReference type="Pfam" id="PF03389"/>
    </source>
</evidence>